<dbReference type="STRING" id="1891675.B1H58_09655"/>
<reference evidence="3 4" key="1">
    <citation type="submission" date="2017-02" db="EMBL/GenBank/DDBJ databases">
        <title>Complete genome sequence of the drought resistance-promoting endophyte Pantoea alhagi LTYR-11Z.</title>
        <authorList>
            <person name="Zhang L."/>
        </authorList>
    </citation>
    <scope>NUCLEOTIDE SEQUENCE [LARGE SCALE GENOMIC DNA]</scope>
    <source>
        <strain evidence="3 4">LTYR-11Z</strain>
    </source>
</reference>
<gene>
    <name evidence="3" type="ORF">B1H58_09655</name>
</gene>
<sequence>MRNIKLTLCAMALAATSASALAEGEATTAVTQGTVTFNGELISETCNIATDSRNREVQLPKISTQTLKIAGATAGSKGFDLNVTDCPQGISRVAAHFEAIGSSGVNSATGNLTNQYNGTETKARNVEVRLYNSDEQPLKLGETGQAFPVNSGNATMRYYGGYYATDATTAGRVTAQAKYTLAYP</sequence>
<evidence type="ECO:0000259" key="2">
    <source>
        <dbReference type="Pfam" id="PF00419"/>
    </source>
</evidence>
<dbReference type="GO" id="GO:0043709">
    <property type="term" value="P:cell adhesion involved in single-species biofilm formation"/>
    <property type="evidence" value="ECO:0007669"/>
    <property type="project" value="TreeGrafter"/>
</dbReference>
<dbReference type="InterPro" id="IPR050263">
    <property type="entry name" value="Bact_Fimbrial_Adh_Pro"/>
</dbReference>
<accession>A0A1W6B582</accession>
<organism evidence="3 4">
    <name type="scientific">Pantoea alhagi</name>
    <dbReference type="NCBI Taxonomy" id="1891675"/>
    <lineage>
        <taxon>Bacteria</taxon>
        <taxon>Pseudomonadati</taxon>
        <taxon>Pseudomonadota</taxon>
        <taxon>Gammaproteobacteria</taxon>
        <taxon>Enterobacterales</taxon>
        <taxon>Erwiniaceae</taxon>
        <taxon>Pantoea</taxon>
    </lineage>
</organism>
<dbReference type="InterPro" id="IPR000259">
    <property type="entry name" value="Adhesion_dom_fimbrial"/>
</dbReference>
<dbReference type="OrthoDB" id="6466381at2"/>
<dbReference type="Pfam" id="PF00419">
    <property type="entry name" value="Fimbrial"/>
    <property type="match status" value="1"/>
</dbReference>
<dbReference type="InterPro" id="IPR008966">
    <property type="entry name" value="Adhesion_dom_sf"/>
</dbReference>
<keyword evidence="4" id="KW-1185">Reference proteome</keyword>
<dbReference type="AlphaFoldDB" id="A0A1W6B582"/>
<feature type="chain" id="PRO_5012709745" evidence="1">
    <location>
        <begin position="23"/>
        <end position="184"/>
    </location>
</feature>
<protein>
    <submittedName>
        <fullName evidence="3">F17 fimbrial protein</fullName>
    </submittedName>
</protein>
<dbReference type="GO" id="GO:0009289">
    <property type="term" value="C:pilus"/>
    <property type="evidence" value="ECO:0007669"/>
    <property type="project" value="InterPro"/>
</dbReference>
<proteinExistence type="predicted"/>
<feature type="signal peptide" evidence="1">
    <location>
        <begin position="1"/>
        <end position="22"/>
    </location>
</feature>
<name>A0A1W6B582_9GAMM</name>
<keyword evidence="1" id="KW-0732">Signal</keyword>
<dbReference type="InterPro" id="IPR036937">
    <property type="entry name" value="Adhesion_dom_fimbrial_sf"/>
</dbReference>
<dbReference type="SUPFAM" id="SSF49401">
    <property type="entry name" value="Bacterial adhesins"/>
    <property type="match status" value="1"/>
</dbReference>
<dbReference type="Proteomes" id="UP000192900">
    <property type="component" value="Chromosome"/>
</dbReference>
<dbReference type="PANTHER" id="PTHR33420">
    <property type="entry name" value="FIMBRIAL SUBUNIT ELFA-RELATED"/>
    <property type="match status" value="1"/>
</dbReference>
<dbReference type="EMBL" id="CP019706">
    <property type="protein sequence ID" value="ARJ42251.1"/>
    <property type="molecule type" value="Genomic_DNA"/>
</dbReference>
<evidence type="ECO:0000313" key="4">
    <source>
        <dbReference type="Proteomes" id="UP000192900"/>
    </source>
</evidence>
<dbReference type="RefSeq" id="WP_085069776.1">
    <property type="nucleotide sequence ID" value="NZ_CP019706.1"/>
</dbReference>
<evidence type="ECO:0000256" key="1">
    <source>
        <dbReference type="SAM" id="SignalP"/>
    </source>
</evidence>
<dbReference type="Gene3D" id="2.60.40.1090">
    <property type="entry name" value="Fimbrial-type adhesion domain"/>
    <property type="match status" value="1"/>
</dbReference>
<feature type="domain" description="Fimbrial-type adhesion" evidence="2">
    <location>
        <begin position="36"/>
        <end position="183"/>
    </location>
</feature>
<evidence type="ECO:0000313" key="3">
    <source>
        <dbReference type="EMBL" id="ARJ42251.1"/>
    </source>
</evidence>
<dbReference type="KEGG" id="palh:B1H58_09655"/>
<dbReference type="PANTHER" id="PTHR33420:SF10">
    <property type="entry name" value="FIMBRIAE MAJOR SUBUNIT"/>
    <property type="match status" value="1"/>
</dbReference>